<organism evidence="1 2">
    <name type="scientific">Coprinopsis cinerea (strain Okayama-7 / 130 / ATCC MYA-4618 / FGSC 9003)</name>
    <name type="common">Inky cap fungus</name>
    <name type="synonym">Hormographiella aspergillata</name>
    <dbReference type="NCBI Taxonomy" id="240176"/>
    <lineage>
        <taxon>Eukaryota</taxon>
        <taxon>Fungi</taxon>
        <taxon>Dikarya</taxon>
        <taxon>Basidiomycota</taxon>
        <taxon>Agaricomycotina</taxon>
        <taxon>Agaricomycetes</taxon>
        <taxon>Agaricomycetidae</taxon>
        <taxon>Agaricales</taxon>
        <taxon>Agaricineae</taxon>
        <taxon>Psathyrellaceae</taxon>
        <taxon>Coprinopsis</taxon>
    </lineage>
</organism>
<dbReference type="Proteomes" id="UP000001861">
    <property type="component" value="Unassembled WGS sequence"/>
</dbReference>
<accession>D6RNX2</accession>
<dbReference type="KEGG" id="cci:CC1G_14867"/>
<evidence type="ECO:0000313" key="2">
    <source>
        <dbReference type="Proteomes" id="UP000001861"/>
    </source>
</evidence>
<protein>
    <recommendedName>
        <fullName evidence="3">SnoaL-like domain-containing protein</fullName>
    </recommendedName>
</protein>
<dbReference type="VEuPathDB" id="FungiDB:CC1G_14867"/>
<comment type="caution">
    <text evidence="1">The sequence shown here is derived from an EMBL/GenBank/DDBJ whole genome shotgun (WGS) entry which is preliminary data.</text>
</comment>
<dbReference type="InParanoid" id="D6RNX2"/>
<proteinExistence type="predicted"/>
<dbReference type="RefSeq" id="XP_002910890.1">
    <property type="nucleotide sequence ID" value="XM_002910844.1"/>
</dbReference>
<dbReference type="AlphaFoldDB" id="D6RNX2"/>
<keyword evidence="2" id="KW-1185">Reference proteome</keyword>
<evidence type="ECO:0008006" key="3">
    <source>
        <dbReference type="Google" id="ProtNLM"/>
    </source>
</evidence>
<sequence>MKFLDSLEFARSAGASLIDLGVAKGWIQTVLNALEIKDANIVHLIYEDTATLDAPGLGVITGSKDLKLFYGWLYASIDKLDFAVKSAEVTATHLSFQVVFTSTLKDKDPVVIDVSYTAEKTPLGRVKYAKLGGDWTPLWRQCEAVSGPCPGLQKAATTD</sequence>
<dbReference type="GeneID" id="9378432"/>
<reference evidence="1 2" key="1">
    <citation type="journal article" date="2010" name="Proc. Natl. Acad. Sci. U.S.A.">
        <title>Insights into evolution of multicellular fungi from the assembled chromosomes of the mushroom Coprinopsis cinerea (Coprinus cinereus).</title>
        <authorList>
            <person name="Stajich J.E."/>
            <person name="Wilke S.K."/>
            <person name="Ahren D."/>
            <person name="Au C.H."/>
            <person name="Birren B.W."/>
            <person name="Borodovsky M."/>
            <person name="Burns C."/>
            <person name="Canback B."/>
            <person name="Casselton L.A."/>
            <person name="Cheng C.K."/>
            <person name="Deng J."/>
            <person name="Dietrich F.S."/>
            <person name="Fargo D.C."/>
            <person name="Farman M.L."/>
            <person name="Gathman A.C."/>
            <person name="Goldberg J."/>
            <person name="Guigo R."/>
            <person name="Hoegger P.J."/>
            <person name="Hooker J.B."/>
            <person name="Huggins A."/>
            <person name="James T.Y."/>
            <person name="Kamada T."/>
            <person name="Kilaru S."/>
            <person name="Kodira C."/>
            <person name="Kues U."/>
            <person name="Kupfer D."/>
            <person name="Kwan H.S."/>
            <person name="Lomsadze A."/>
            <person name="Li W."/>
            <person name="Lilly W.W."/>
            <person name="Ma L.J."/>
            <person name="Mackey A.J."/>
            <person name="Manning G."/>
            <person name="Martin F."/>
            <person name="Muraguchi H."/>
            <person name="Natvig D.O."/>
            <person name="Palmerini H."/>
            <person name="Ramesh M.A."/>
            <person name="Rehmeyer C.J."/>
            <person name="Roe B.A."/>
            <person name="Shenoy N."/>
            <person name="Stanke M."/>
            <person name="Ter-Hovhannisyan V."/>
            <person name="Tunlid A."/>
            <person name="Velagapudi R."/>
            <person name="Vision T.J."/>
            <person name="Zeng Q."/>
            <person name="Zolan M.E."/>
            <person name="Pukkila P.J."/>
        </authorList>
    </citation>
    <scope>NUCLEOTIDE SEQUENCE [LARGE SCALE GENOMIC DNA]</scope>
    <source>
        <strain evidence="2">Okayama-7 / 130 / ATCC MYA-4618 / FGSC 9003</strain>
    </source>
</reference>
<dbReference type="InterPro" id="IPR032710">
    <property type="entry name" value="NTF2-like_dom_sf"/>
</dbReference>
<dbReference type="HOGENOM" id="CLU_141130_0_0_1"/>
<name>D6RNX2_COPC7</name>
<gene>
    <name evidence="1" type="ORF">CC1G_14867</name>
</gene>
<dbReference type="SUPFAM" id="SSF54427">
    <property type="entry name" value="NTF2-like"/>
    <property type="match status" value="1"/>
</dbReference>
<evidence type="ECO:0000313" key="1">
    <source>
        <dbReference type="EMBL" id="EFI27396.1"/>
    </source>
</evidence>
<dbReference type="EMBL" id="AACS02000007">
    <property type="protein sequence ID" value="EFI27396.1"/>
    <property type="molecule type" value="Genomic_DNA"/>
</dbReference>